<evidence type="ECO:0000313" key="2">
    <source>
        <dbReference type="EMBL" id="GAA2891251.1"/>
    </source>
</evidence>
<name>A0ABN3W4D4_9ACTN</name>
<dbReference type="InterPro" id="IPR010982">
    <property type="entry name" value="Lambda_DNA-bd_dom_sf"/>
</dbReference>
<gene>
    <name evidence="2" type="ORF">GCM10010517_55560</name>
</gene>
<dbReference type="SMART" id="SM00530">
    <property type="entry name" value="HTH_XRE"/>
    <property type="match status" value="1"/>
</dbReference>
<protein>
    <recommendedName>
        <fullName evidence="1">HTH cro/C1-type domain-containing protein</fullName>
    </recommendedName>
</protein>
<comment type="caution">
    <text evidence="2">The sequence shown here is derived from an EMBL/GenBank/DDBJ whole genome shotgun (WGS) entry which is preliminary data.</text>
</comment>
<organism evidence="2 3">
    <name type="scientific">Streptosporangium fragile</name>
    <dbReference type="NCBI Taxonomy" id="46186"/>
    <lineage>
        <taxon>Bacteria</taxon>
        <taxon>Bacillati</taxon>
        <taxon>Actinomycetota</taxon>
        <taxon>Actinomycetes</taxon>
        <taxon>Streptosporangiales</taxon>
        <taxon>Streptosporangiaceae</taxon>
        <taxon>Streptosporangium</taxon>
    </lineage>
</organism>
<keyword evidence="3" id="KW-1185">Reference proteome</keyword>
<proteinExistence type="predicted"/>
<dbReference type="Gene3D" id="1.10.260.40">
    <property type="entry name" value="lambda repressor-like DNA-binding domains"/>
    <property type="match status" value="1"/>
</dbReference>
<dbReference type="RefSeq" id="WP_344977756.1">
    <property type="nucleotide sequence ID" value="NZ_BAAAVI010000047.1"/>
</dbReference>
<evidence type="ECO:0000259" key="1">
    <source>
        <dbReference type="PROSITE" id="PS50943"/>
    </source>
</evidence>
<dbReference type="CDD" id="cd00093">
    <property type="entry name" value="HTH_XRE"/>
    <property type="match status" value="1"/>
</dbReference>
<dbReference type="EMBL" id="BAAAVI010000047">
    <property type="protein sequence ID" value="GAA2891251.1"/>
    <property type="molecule type" value="Genomic_DNA"/>
</dbReference>
<dbReference type="Proteomes" id="UP001500831">
    <property type="component" value="Unassembled WGS sequence"/>
</dbReference>
<sequence length="254" mass="28428">MSVDSSSDKTHFSVWLTQMARAMGYPTDASLAEALDISPSTILRWHRGSKPSVAHLVRLSTTLGVRLEGLLALAGHVDPQILGPKAELPEPPSPVTETVRRIRDSSMTARSQEILTRYWNSRLAEERSRTYELIRIVEGAERGELDVVEDLAKILALTSQSQLSKHLVDLLREVTDTLGATTARSRRGRRRSPHERLQFILRRSESDRVRLEVLGFDGTVLSAENEFESPEAAKKQLERSLGVEPDAIQLLDEE</sequence>
<evidence type="ECO:0000313" key="3">
    <source>
        <dbReference type="Proteomes" id="UP001500831"/>
    </source>
</evidence>
<dbReference type="PROSITE" id="PS50943">
    <property type="entry name" value="HTH_CROC1"/>
    <property type="match status" value="1"/>
</dbReference>
<dbReference type="Pfam" id="PF01381">
    <property type="entry name" value="HTH_3"/>
    <property type="match status" value="1"/>
</dbReference>
<reference evidence="2 3" key="1">
    <citation type="journal article" date="2019" name="Int. J. Syst. Evol. Microbiol.">
        <title>The Global Catalogue of Microorganisms (GCM) 10K type strain sequencing project: providing services to taxonomists for standard genome sequencing and annotation.</title>
        <authorList>
            <consortium name="The Broad Institute Genomics Platform"/>
            <consortium name="The Broad Institute Genome Sequencing Center for Infectious Disease"/>
            <person name="Wu L."/>
            <person name="Ma J."/>
        </authorList>
    </citation>
    <scope>NUCLEOTIDE SEQUENCE [LARGE SCALE GENOMIC DNA]</scope>
    <source>
        <strain evidence="2 3">JCM 6242</strain>
    </source>
</reference>
<accession>A0ABN3W4D4</accession>
<feature type="domain" description="HTH cro/C1-type" evidence="1">
    <location>
        <begin position="31"/>
        <end position="70"/>
    </location>
</feature>
<dbReference type="InterPro" id="IPR001387">
    <property type="entry name" value="Cro/C1-type_HTH"/>
</dbReference>
<dbReference type="SUPFAM" id="SSF47413">
    <property type="entry name" value="lambda repressor-like DNA-binding domains"/>
    <property type="match status" value="1"/>
</dbReference>